<proteinExistence type="predicted"/>
<sequence length="278" mass="31449">MIGYGSVLVIVFALIGIAFLREQSRANTQYSQTVTPTLFLHGWGSSYHAEEQMTNAAKKAGVTQTIIRADVSRQGKVTLIGEIPARTKNPIVEVSFLDNRNAHYHTDGRWLRNVLVTLQHRYQITKFNVVGHSMGNMAIAYYLLDYARDKQLPQLQKQVDIAGHYNGILGINDEPNRMKLHKNGLPTVIDADYKELLGLRTKYPWHQVAVLNIYGDKNDGTHADGDVSNASSQSLRYLIAKRAKSYQEKKIVGPKAQHSQLHENPEVDRLLIDFLWKN</sequence>
<dbReference type="Proteomes" id="UP000326779">
    <property type="component" value="Chromosome"/>
</dbReference>
<keyword evidence="1" id="KW-0378">Hydrolase</keyword>
<dbReference type="SUPFAM" id="SSF53474">
    <property type="entry name" value="alpha/beta-Hydrolases"/>
    <property type="match status" value="1"/>
</dbReference>
<dbReference type="Pfam" id="PF06028">
    <property type="entry name" value="DUF915"/>
    <property type="match status" value="1"/>
</dbReference>
<accession>A0A5P8M9G3</accession>
<protein>
    <submittedName>
        <fullName evidence="1">Alpha/beta hydrolase</fullName>
    </submittedName>
</protein>
<dbReference type="Gene3D" id="3.40.50.1820">
    <property type="entry name" value="alpha/beta hydrolase"/>
    <property type="match status" value="1"/>
</dbReference>
<name>A0A5P8M9G3_9LACO</name>
<dbReference type="EMBL" id="CP045143">
    <property type="protein sequence ID" value="QFR25162.1"/>
    <property type="molecule type" value="Genomic_DNA"/>
</dbReference>
<evidence type="ECO:0000313" key="1">
    <source>
        <dbReference type="EMBL" id="QFR25162.1"/>
    </source>
</evidence>
<organism evidence="1 2">
    <name type="scientific">Schleiferilactobacillus harbinensis</name>
    <dbReference type="NCBI Taxonomy" id="304207"/>
    <lineage>
        <taxon>Bacteria</taxon>
        <taxon>Bacillati</taxon>
        <taxon>Bacillota</taxon>
        <taxon>Bacilli</taxon>
        <taxon>Lactobacillales</taxon>
        <taxon>Lactobacillaceae</taxon>
        <taxon>Schleiferilactobacillus</taxon>
    </lineage>
</organism>
<dbReference type="GO" id="GO:0016787">
    <property type="term" value="F:hydrolase activity"/>
    <property type="evidence" value="ECO:0007669"/>
    <property type="project" value="UniProtKB-KW"/>
</dbReference>
<evidence type="ECO:0000313" key="2">
    <source>
        <dbReference type="Proteomes" id="UP000326779"/>
    </source>
</evidence>
<dbReference type="InterPro" id="IPR010315">
    <property type="entry name" value="DUF915_hydro-like"/>
</dbReference>
<dbReference type="KEGG" id="lhb:D1010_04325"/>
<dbReference type="RefSeq" id="WP_152261762.1">
    <property type="nucleotide sequence ID" value="NZ_CP045143.1"/>
</dbReference>
<reference evidence="1 2" key="1">
    <citation type="submission" date="2019-10" db="EMBL/GenBank/DDBJ databases">
        <title>The completed genome of Lactobacillus harbinensis M1.</title>
        <authorList>
            <person name="Zheng Y."/>
        </authorList>
    </citation>
    <scope>NUCLEOTIDE SEQUENCE [LARGE SCALE GENOMIC DNA]</scope>
    <source>
        <strain evidence="1 2">M1</strain>
    </source>
</reference>
<gene>
    <name evidence="1" type="ORF">D1010_04325</name>
</gene>
<dbReference type="AlphaFoldDB" id="A0A5P8M9G3"/>
<dbReference type="InterPro" id="IPR029058">
    <property type="entry name" value="AB_hydrolase_fold"/>
</dbReference>